<proteinExistence type="predicted"/>
<organism evidence="1 2">
    <name type="scientific">Aulographum hederae CBS 113979</name>
    <dbReference type="NCBI Taxonomy" id="1176131"/>
    <lineage>
        <taxon>Eukaryota</taxon>
        <taxon>Fungi</taxon>
        <taxon>Dikarya</taxon>
        <taxon>Ascomycota</taxon>
        <taxon>Pezizomycotina</taxon>
        <taxon>Dothideomycetes</taxon>
        <taxon>Pleosporomycetidae</taxon>
        <taxon>Aulographales</taxon>
        <taxon>Aulographaceae</taxon>
    </lineage>
</organism>
<sequence>MRRSELAASGGSCRRLVTCVLSQASCDLERISHLRHLALLDRHNTLYIIIYTFLTRFSYTALLRSQRDYAVSSELGNYHPKYSDRSSPELPSPLTLHGILSKSPNHLFNKGQLMESSDSSFLCSECESPSNMSPEGKL</sequence>
<keyword evidence="2" id="KW-1185">Reference proteome</keyword>
<gene>
    <name evidence="1" type="ORF">K402DRAFT_100437</name>
</gene>
<evidence type="ECO:0000313" key="1">
    <source>
        <dbReference type="EMBL" id="KAF1985782.1"/>
    </source>
</evidence>
<reference evidence="1" key="1">
    <citation type="journal article" date="2020" name="Stud. Mycol.">
        <title>101 Dothideomycetes genomes: a test case for predicting lifestyles and emergence of pathogens.</title>
        <authorList>
            <person name="Haridas S."/>
            <person name="Albert R."/>
            <person name="Binder M."/>
            <person name="Bloem J."/>
            <person name="Labutti K."/>
            <person name="Salamov A."/>
            <person name="Andreopoulos B."/>
            <person name="Baker S."/>
            <person name="Barry K."/>
            <person name="Bills G."/>
            <person name="Bluhm B."/>
            <person name="Cannon C."/>
            <person name="Castanera R."/>
            <person name="Culley D."/>
            <person name="Daum C."/>
            <person name="Ezra D."/>
            <person name="Gonzalez J."/>
            <person name="Henrissat B."/>
            <person name="Kuo A."/>
            <person name="Liang C."/>
            <person name="Lipzen A."/>
            <person name="Lutzoni F."/>
            <person name="Magnuson J."/>
            <person name="Mondo S."/>
            <person name="Nolan M."/>
            <person name="Ohm R."/>
            <person name="Pangilinan J."/>
            <person name="Park H.-J."/>
            <person name="Ramirez L."/>
            <person name="Alfaro M."/>
            <person name="Sun H."/>
            <person name="Tritt A."/>
            <person name="Yoshinaga Y."/>
            <person name="Zwiers L.-H."/>
            <person name="Turgeon B."/>
            <person name="Goodwin S."/>
            <person name="Spatafora J."/>
            <person name="Crous P."/>
            <person name="Grigoriev I."/>
        </authorList>
    </citation>
    <scope>NUCLEOTIDE SEQUENCE</scope>
    <source>
        <strain evidence="1">CBS 113979</strain>
    </source>
</reference>
<dbReference type="Proteomes" id="UP000800041">
    <property type="component" value="Unassembled WGS sequence"/>
</dbReference>
<protein>
    <submittedName>
        <fullName evidence="1">Uncharacterized protein</fullName>
    </submittedName>
</protein>
<name>A0A6G1GY91_9PEZI</name>
<accession>A0A6G1GY91</accession>
<dbReference type="AlphaFoldDB" id="A0A6G1GY91"/>
<evidence type="ECO:0000313" key="2">
    <source>
        <dbReference type="Proteomes" id="UP000800041"/>
    </source>
</evidence>
<dbReference type="EMBL" id="ML977160">
    <property type="protein sequence ID" value="KAF1985782.1"/>
    <property type="molecule type" value="Genomic_DNA"/>
</dbReference>